<dbReference type="GO" id="GO:0015112">
    <property type="term" value="F:nitrate transmembrane transporter activity"/>
    <property type="evidence" value="ECO:0007669"/>
    <property type="project" value="InterPro"/>
</dbReference>
<evidence type="ECO:0000313" key="8">
    <source>
        <dbReference type="Proteomes" id="UP000031121"/>
    </source>
</evidence>
<dbReference type="PANTHER" id="PTHR23515">
    <property type="entry name" value="HIGH-AFFINITY NITRATE TRANSPORTER 2.3"/>
    <property type="match status" value="1"/>
</dbReference>
<evidence type="ECO:0000256" key="1">
    <source>
        <dbReference type="ARBA" id="ARBA00004141"/>
    </source>
</evidence>
<keyword evidence="5 6" id="KW-0472">Membrane</keyword>
<sequence>MRPKGMPVPRIVGGWDPEDASMWRASGRSIALRNLAVSTFALFLSFSVSTLGALVAVRLNQAGFDFSRQELFFLAALPGLVGATGRLVYTYLPALMGGRAFTLSSLALMMVPLAGLGFALQDPATPFWQMALWFSLLGPALSHFSGSMANIGEFFPKRNRGTANGINAGVGNLGVAAAYLVAPLAMGASLSPMLDSAPLALHRACFLLIPSLAVAFILVALFMDDVPVERQSPSQALAPFKRVNLWLMAVVYSCGFGSFIGYSMAFPLIVSMVFPQSGSDWFIFLGPLVGAGIRPVGGWLSDRIQSGARVALASLVVMLLATIGVACGVARGDFTLFFWCMMALFSGTGLVNGASFRMIPHLFESRTTAGQVTGIVSAFAAYGAFFVPMLFRLDYLQALAALAVFTAATAVLAWFAYARRRAPFPC</sequence>
<keyword evidence="3 6" id="KW-0812">Transmembrane</keyword>
<accession>A0A0A8B5V1</accession>
<dbReference type="KEGG" id="cbac:JI75_05355"/>
<feature type="transmembrane region" description="Helical" evidence="6">
    <location>
        <begin position="336"/>
        <end position="356"/>
    </location>
</feature>
<feature type="transmembrane region" description="Helical" evidence="6">
    <location>
        <begin position="200"/>
        <end position="222"/>
    </location>
</feature>
<dbReference type="EMBL" id="CP009302">
    <property type="protein sequence ID" value="AJC12178.1"/>
    <property type="molecule type" value="Genomic_DNA"/>
</dbReference>
<protein>
    <recommendedName>
        <fullName evidence="9">MFS transporter</fullName>
    </recommendedName>
</protein>
<name>A0A0A8B5V1_9ACTN</name>
<keyword evidence="8" id="KW-1185">Reference proteome</keyword>
<dbReference type="Pfam" id="PF07690">
    <property type="entry name" value="MFS_1"/>
    <property type="match status" value="1"/>
</dbReference>
<evidence type="ECO:0000256" key="6">
    <source>
        <dbReference type="SAM" id="Phobius"/>
    </source>
</evidence>
<dbReference type="Proteomes" id="UP000031121">
    <property type="component" value="Chromosome"/>
</dbReference>
<evidence type="ECO:0000256" key="3">
    <source>
        <dbReference type="ARBA" id="ARBA00022692"/>
    </source>
</evidence>
<evidence type="ECO:0000256" key="2">
    <source>
        <dbReference type="ARBA" id="ARBA00008432"/>
    </source>
</evidence>
<comment type="similarity">
    <text evidence="2">Belongs to the major facilitator superfamily. Nitrate/nitrite porter (TC 2.A.1.8) family.</text>
</comment>
<dbReference type="Gene3D" id="1.20.1250.20">
    <property type="entry name" value="MFS general substrate transporter like domains"/>
    <property type="match status" value="1"/>
</dbReference>
<evidence type="ECO:0008006" key="9">
    <source>
        <dbReference type="Google" id="ProtNLM"/>
    </source>
</evidence>
<dbReference type="InterPro" id="IPR044772">
    <property type="entry name" value="NO3_transporter"/>
</dbReference>
<feature type="transmembrane region" description="Helical" evidence="6">
    <location>
        <begin position="71"/>
        <end position="89"/>
    </location>
</feature>
<reference evidence="7 8" key="2">
    <citation type="journal article" date="2015" name="Genome Announc.">
        <title>Complete Genome Sequence of Coriobacteriaceae Strain 68-1-3, a Novel Mucus-Degrading Isolate from the Swine Intestinal Tract.</title>
        <authorList>
            <person name="Looft T."/>
            <person name="Bayles D.O."/>
            <person name="Alt D.P."/>
            <person name="Stanton T.B."/>
        </authorList>
    </citation>
    <scope>NUCLEOTIDE SEQUENCE [LARGE SCALE GENOMIC DNA]</scope>
    <source>
        <strain evidence="7 8">68-1-3</strain>
    </source>
</reference>
<dbReference type="InterPro" id="IPR011701">
    <property type="entry name" value="MFS"/>
</dbReference>
<dbReference type="SUPFAM" id="SSF103473">
    <property type="entry name" value="MFS general substrate transporter"/>
    <property type="match status" value="1"/>
</dbReference>
<gene>
    <name evidence="7" type="ORF">JI75_05355</name>
</gene>
<feature type="transmembrane region" description="Helical" evidence="6">
    <location>
        <begin position="165"/>
        <end position="188"/>
    </location>
</feature>
<proteinExistence type="inferred from homology"/>
<dbReference type="GO" id="GO:0016020">
    <property type="term" value="C:membrane"/>
    <property type="evidence" value="ECO:0007669"/>
    <property type="project" value="UniProtKB-SubCell"/>
</dbReference>
<feature type="transmembrane region" description="Helical" evidence="6">
    <location>
        <begin position="281"/>
        <end position="300"/>
    </location>
</feature>
<feature type="transmembrane region" description="Helical" evidence="6">
    <location>
        <begin position="101"/>
        <end position="120"/>
    </location>
</feature>
<feature type="transmembrane region" description="Helical" evidence="6">
    <location>
        <begin position="368"/>
        <end position="389"/>
    </location>
</feature>
<evidence type="ECO:0000256" key="5">
    <source>
        <dbReference type="ARBA" id="ARBA00023136"/>
    </source>
</evidence>
<dbReference type="HOGENOM" id="CLU_033198_1_0_11"/>
<keyword evidence="4 6" id="KW-1133">Transmembrane helix</keyword>
<dbReference type="InterPro" id="IPR036259">
    <property type="entry name" value="MFS_trans_sf"/>
</dbReference>
<feature type="transmembrane region" description="Helical" evidence="6">
    <location>
        <begin position="243"/>
        <end position="269"/>
    </location>
</feature>
<feature type="transmembrane region" description="Helical" evidence="6">
    <location>
        <begin position="126"/>
        <end position="144"/>
    </location>
</feature>
<reference evidence="8" key="1">
    <citation type="submission" date="2014-08" db="EMBL/GenBank/DDBJ databases">
        <title>Coriobacteriaceae sp. complete genome.</title>
        <authorList>
            <person name="Looft T."/>
            <person name="Bayles D.O."/>
            <person name="Stanton T.B."/>
        </authorList>
    </citation>
    <scope>NUCLEOTIDE SEQUENCE [LARGE SCALE GENOMIC DNA]</scope>
    <source>
        <strain evidence="8">68-1-3</strain>
    </source>
</reference>
<evidence type="ECO:0000256" key="4">
    <source>
        <dbReference type="ARBA" id="ARBA00022989"/>
    </source>
</evidence>
<comment type="subcellular location">
    <subcellularLocation>
        <location evidence="1">Membrane</location>
        <topology evidence="1">Multi-pass membrane protein</topology>
    </subcellularLocation>
</comment>
<dbReference type="STRING" id="1531429.JI75_05355"/>
<evidence type="ECO:0000313" key="7">
    <source>
        <dbReference type="EMBL" id="AJC12178.1"/>
    </source>
</evidence>
<feature type="transmembrane region" description="Helical" evidence="6">
    <location>
        <begin position="35"/>
        <end position="59"/>
    </location>
</feature>
<feature type="transmembrane region" description="Helical" evidence="6">
    <location>
        <begin position="395"/>
        <end position="417"/>
    </location>
</feature>
<feature type="transmembrane region" description="Helical" evidence="6">
    <location>
        <begin position="312"/>
        <end position="330"/>
    </location>
</feature>
<organism evidence="7 8">
    <name type="scientific">Berryella intestinalis</name>
    <dbReference type="NCBI Taxonomy" id="1531429"/>
    <lineage>
        <taxon>Bacteria</taxon>
        <taxon>Bacillati</taxon>
        <taxon>Actinomycetota</taxon>
        <taxon>Coriobacteriia</taxon>
        <taxon>Eggerthellales</taxon>
        <taxon>Eggerthellaceae</taxon>
        <taxon>Berryella</taxon>
    </lineage>
</organism>
<dbReference type="AlphaFoldDB" id="A0A0A8B5V1"/>